<evidence type="ECO:0000256" key="3">
    <source>
        <dbReference type="ARBA" id="ARBA00022443"/>
    </source>
</evidence>
<dbReference type="InterPro" id="IPR001711">
    <property type="entry name" value="PLipase_C_Pinositol-sp_Y"/>
</dbReference>
<dbReference type="FunFam" id="2.30.30.40:FF:000119">
    <property type="entry name" value="1-phosphatidylinositol 4,5-bisphosphate phosphodiesterase gamma"/>
    <property type="match status" value="1"/>
</dbReference>
<sequence length="1210" mass="140565">KACFITVQLTEYKKSLIKRDLEMGIVMTVFRQKVERLTVQVIMETRQVAWTRTADKNDGVLDLSEIREIRPGRNSKDFERFRDGRDKHDDNTCFTIFYGSQFVLNTISLGADTVDDADKWLTGLELLRQETLVAPTPDIIESWLRKQISSEAWQGHVSEDAWLLIFASPESVGELQSWDKTVTTNWISRIWGEKGGKQITNIKNFSEPNIVHLLLLFQEIGARKDVLNFEQFHKFYNILMFDQKDILEEFKRESCAFIMGSTDKPDASAVLLHDFQRFLLYQQKESWANDLNQVRELMTTFIDDTMRKTNDPEFTVSEFLSFLFSKENSIWDEKYSEMCNLDMNNPLSHYWINSSHNTYLTGDQLRSESSTEAYIRCLRLGCRCVELDCWEGPGEPIIYHGWTRTTKIKFEDVVKAINDHAFVTSEYPVVLSIEEHCPIEQQRQMARIFREVFQDKLLMEPVELMAEQLPSPTQLKGKIILKVRASPEDTMGKRWNKHYCVISDDTLYYAEEEEEDELRKSPELHTSEPWFHGRMSEGRQTAERLLQEFCAESGGRDGTFLVRESDTFVTDFTLSFWRSGRVQHCRIRSGSEGGHTFYFLTDNLHFPSVYSLIQHYRDMPLRCHDFDLRLTEAVPRPNPHLLEGWFYSNLSRGEAEDYLLRIPRDGAFLIRQREESDSYAITFRGDGKVKHCRIQKDGSMYVLGTTTEFESLVELVNYFRKKPLYRKIKLRYPVTLELVSRFSTETDCASLYDIKMYVEPNEIEPSLPKSTVKALYDYRPMRPDELNFCKGALIHSVSKDSDGWWKGDYGGKLQLFFPANYVEEVSNNIKAESQDQVGGVISILHGVTVLLVWGQSVNDIEAVFSDVMLTGSCCVFSVLQIKQQEEVEKSEEVAMEMSDLVVYCQPRSKEKDLNYCYKEIRSFVENKIPAKNKTPDFLKYNRKSLSRTYPKGQRVDSSNYDPYPLWACGCHMVALNFQTADKYTQLNSALFSLNGHTGYVLQPEMMRSDSYDPHLEKRKVKFTLTVRVIAARHLPKPGRSIASPFVETELCGHTEDNKFKTVVYRDNGLNPVWKAPPEPVTFPVHEPELTFLRFVVNEEDMFSDPNFLAQATFPVKGIRSGRTHNHEYGTVLWRLYCMCLSANQKAEEELYSSSNQLRRRQAEINNEIFLYDTHTSLQRSAPPQLRDDLMREFSTNETQLQKIQDTCKQK</sequence>
<dbReference type="SUPFAM" id="SSF51695">
    <property type="entry name" value="PLC-like phosphodiesterases"/>
    <property type="match status" value="1"/>
</dbReference>
<dbReference type="Pfam" id="PF00387">
    <property type="entry name" value="PI-PLC-Y"/>
    <property type="match status" value="1"/>
</dbReference>
<dbReference type="PROSITE" id="PS50008">
    <property type="entry name" value="PIPLC_Y_DOMAIN"/>
    <property type="match status" value="1"/>
</dbReference>
<reference evidence="21" key="1">
    <citation type="submission" date="2025-08" db="UniProtKB">
        <authorList>
            <consortium name="Ensembl"/>
        </authorList>
    </citation>
    <scope>IDENTIFICATION</scope>
</reference>
<dbReference type="InterPro" id="IPR035892">
    <property type="entry name" value="C2_domain_sf"/>
</dbReference>
<dbReference type="CDD" id="cd13362">
    <property type="entry name" value="PH_PLC_gamma"/>
    <property type="match status" value="1"/>
</dbReference>
<evidence type="ECO:0000313" key="22">
    <source>
        <dbReference type="Proteomes" id="UP000694557"/>
    </source>
</evidence>
<dbReference type="CDD" id="cd00275">
    <property type="entry name" value="C2_PLC_like"/>
    <property type="match status" value="1"/>
</dbReference>
<evidence type="ECO:0000256" key="2">
    <source>
        <dbReference type="ARBA" id="ARBA00012368"/>
    </source>
</evidence>
<dbReference type="CDD" id="cd10341">
    <property type="entry name" value="SH2_N-SH2_PLC_gamma_like"/>
    <property type="match status" value="1"/>
</dbReference>
<dbReference type="PRINTS" id="PR00452">
    <property type="entry name" value="SH3DOMAIN"/>
</dbReference>
<evidence type="ECO:0000313" key="21">
    <source>
        <dbReference type="Ensembl" id="ENSOKIP00005097412.1"/>
    </source>
</evidence>
<evidence type="ECO:0000259" key="20">
    <source>
        <dbReference type="PROSITE" id="PS50008"/>
    </source>
</evidence>
<dbReference type="InterPro" id="IPR017946">
    <property type="entry name" value="PLC-like_Pdiesterase_TIM-brl"/>
</dbReference>
<comment type="catalytic activity">
    <reaction evidence="13">
        <text>a 1,2-diacyl-sn-glycero-3-phospho-(1D-myo-inositol-4,5-bisphosphate) + H2O = 1D-myo-inositol 1,4,5-trisphosphate + a 1,2-diacyl-sn-glycerol + H(+)</text>
        <dbReference type="Rhea" id="RHEA:33179"/>
        <dbReference type="ChEBI" id="CHEBI:15377"/>
        <dbReference type="ChEBI" id="CHEBI:15378"/>
        <dbReference type="ChEBI" id="CHEBI:17815"/>
        <dbReference type="ChEBI" id="CHEBI:58456"/>
        <dbReference type="ChEBI" id="CHEBI:203600"/>
        <dbReference type="EC" id="3.1.4.11"/>
    </reaction>
    <physiologicalReaction direction="left-to-right" evidence="13">
        <dbReference type="Rhea" id="RHEA:33180"/>
    </physiologicalReaction>
</comment>
<keyword evidence="4" id="KW-0597">Phosphoprotein</keyword>
<gene>
    <name evidence="21" type="primary">PLCG2</name>
    <name evidence="21" type="synonym">plcg2</name>
</gene>
<keyword evidence="11" id="KW-0807">Transducer</keyword>
<dbReference type="FunFam" id="2.30.29.30:FF:000168">
    <property type="entry name" value="1-phosphatidylinositol 4,5-bisphosphate phosphodiesterase gamma"/>
    <property type="match status" value="1"/>
</dbReference>
<dbReference type="FunFam" id="3.30.505.10:FF:000009">
    <property type="entry name" value="1-phosphatidylinositol 4,5-bisphosphate phosphodiesterase gamma"/>
    <property type="match status" value="1"/>
</dbReference>
<proteinExistence type="predicted"/>
<evidence type="ECO:0000256" key="6">
    <source>
        <dbReference type="ARBA" id="ARBA00022801"/>
    </source>
</evidence>
<evidence type="ECO:0000256" key="12">
    <source>
        <dbReference type="ARBA" id="ARBA00023288"/>
    </source>
</evidence>
<feature type="domain" description="C2" evidence="19">
    <location>
        <begin position="1001"/>
        <end position="1128"/>
    </location>
</feature>
<evidence type="ECO:0000256" key="5">
    <source>
        <dbReference type="ARBA" id="ARBA00022737"/>
    </source>
</evidence>
<dbReference type="Proteomes" id="UP000694557">
    <property type="component" value="Unassembled WGS sequence"/>
</dbReference>
<dbReference type="PROSITE" id="PS50002">
    <property type="entry name" value="SH3"/>
    <property type="match status" value="1"/>
</dbReference>
<dbReference type="InterPro" id="IPR001192">
    <property type="entry name" value="PI-PLC_fam"/>
</dbReference>
<dbReference type="Pfam" id="PF00168">
    <property type="entry name" value="C2"/>
    <property type="match status" value="1"/>
</dbReference>
<dbReference type="FunFam" id="3.30.505.10:FF:000011">
    <property type="entry name" value="1-phosphatidylinositol 4,5-bisphosphate phosphodiesterase gamma"/>
    <property type="match status" value="1"/>
</dbReference>
<dbReference type="GO" id="GO:0046488">
    <property type="term" value="P:phosphatidylinositol metabolic process"/>
    <property type="evidence" value="ECO:0007669"/>
    <property type="project" value="TreeGrafter"/>
</dbReference>
<dbReference type="InterPro" id="IPR057061">
    <property type="entry name" value="PLCG_EF-hand_2"/>
</dbReference>
<dbReference type="InterPro" id="IPR035023">
    <property type="entry name" value="PLC-gamma_C-SH2"/>
</dbReference>
<keyword evidence="22" id="KW-1185">Reference proteome</keyword>
<dbReference type="InterPro" id="IPR035723">
    <property type="entry name" value="PLCgamma2_SH3"/>
</dbReference>
<dbReference type="Gene3D" id="3.20.20.190">
    <property type="entry name" value="Phosphatidylinositol (PI) phosphodiesterase"/>
    <property type="match status" value="2"/>
</dbReference>
<dbReference type="FunFam" id="3.20.20.190:FF:000012">
    <property type="entry name" value="1-phosphatidylinositol 4,5-bisphosphate phosphodiesterase gamma"/>
    <property type="match status" value="1"/>
</dbReference>
<evidence type="ECO:0000256" key="4">
    <source>
        <dbReference type="ARBA" id="ARBA00022553"/>
    </source>
</evidence>
<dbReference type="CDD" id="cd08592">
    <property type="entry name" value="PI-PLCc_gamma"/>
    <property type="match status" value="1"/>
</dbReference>
<dbReference type="PROSITE" id="PS50004">
    <property type="entry name" value="C2"/>
    <property type="match status" value="1"/>
</dbReference>
<dbReference type="EC" id="3.1.4.11" evidence="2 16"/>
<evidence type="ECO:0000256" key="15">
    <source>
        <dbReference type="PROSITE-ProRule" id="PRU00192"/>
    </source>
</evidence>
<dbReference type="SUPFAM" id="SSF50729">
    <property type="entry name" value="PH domain-like"/>
    <property type="match status" value="1"/>
</dbReference>
<dbReference type="SUPFAM" id="SSF47473">
    <property type="entry name" value="EF-hand"/>
    <property type="match status" value="1"/>
</dbReference>
<dbReference type="InterPro" id="IPR035024">
    <property type="entry name" value="PLC-gamma_N-SH2"/>
</dbReference>
<dbReference type="PROSITE" id="PS50007">
    <property type="entry name" value="PIPLC_X_DOMAIN"/>
    <property type="match status" value="1"/>
</dbReference>
<organism evidence="21 22">
    <name type="scientific">Oncorhynchus kisutch</name>
    <name type="common">Coho salmon</name>
    <name type="synonym">Salmo kisutch</name>
    <dbReference type="NCBI Taxonomy" id="8019"/>
    <lineage>
        <taxon>Eukaryota</taxon>
        <taxon>Metazoa</taxon>
        <taxon>Chordata</taxon>
        <taxon>Craniata</taxon>
        <taxon>Vertebrata</taxon>
        <taxon>Euteleostomi</taxon>
        <taxon>Actinopterygii</taxon>
        <taxon>Neopterygii</taxon>
        <taxon>Teleostei</taxon>
        <taxon>Protacanthopterygii</taxon>
        <taxon>Salmoniformes</taxon>
        <taxon>Salmonidae</taxon>
        <taxon>Salmoninae</taxon>
        <taxon>Oncorhynchus</taxon>
    </lineage>
</organism>
<evidence type="ECO:0000256" key="14">
    <source>
        <dbReference type="PROSITE-ProRule" id="PRU00191"/>
    </source>
</evidence>
<dbReference type="InterPro" id="IPR011993">
    <property type="entry name" value="PH-like_dom_sf"/>
</dbReference>
<evidence type="ECO:0000259" key="17">
    <source>
        <dbReference type="PROSITE" id="PS50001"/>
    </source>
</evidence>
<keyword evidence="7" id="KW-0106">Calcium</keyword>
<evidence type="ECO:0000256" key="16">
    <source>
        <dbReference type="RuleBase" id="RU361133"/>
    </source>
</evidence>
<evidence type="ECO:0000256" key="11">
    <source>
        <dbReference type="ARBA" id="ARBA00023224"/>
    </source>
</evidence>
<dbReference type="Gene3D" id="2.30.29.30">
    <property type="entry name" value="Pleckstrin-homology domain (PH domain)/Phosphotyrosine-binding domain (PTB)"/>
    <property type="match status" value="1"/>
</dbReference>
<dbReference type="GO" id="GO:0010634">
    <property type="term" value="P:positive regulation of epithelial cell migration"/>
    <property type="evidence" value="ECO:0007669"/>
    <property type="project" value="TreeGrafter"/>
</dbReference>
<keyword evidence="12" id="KW-0449">Lipoprotein</keyword>
<feature type="domain" description="SH2" evidence="17">
    <location>
        <begin position="530"/>
        <end position="634"/>
    </location>
</feature>
<dbReference type="CDD" id="cd11969">
    <property type="entry name" value="SH3_PLCgamma2"/>
    <property type="match status" value="1"/>
</dbReference>
<dbReference type="GO" id="GO:0016042">
    <property type="term" value="P:lipid catabolic process"/>
    <property type="evidence" value="ECO:0007669"/>
    <property type="project" value="UniProtKB-KW"/>
</dbReference>
<dbReference type="SMART" id="SM00239">
    <property type="entry name" value="C2"/>
    <property type="match status" value="1"/>
</dbReference>
<dbReference type="AlphaFoldDB" id="A0A8C7KH25"/>
<dbReference type="PANTHER" id="PTHR10336:SF25">
    <property type="entry name" value="1-PHOSPHATIDYLINOSITOL 4,5-BISPHOSPHATE PHOSPHODIESTERASE GAMMA-2"/>
    <property type="match status" value="1"/>
</dbReference>
<dbReference type="Gene3D" id="2.30.30.40">
    <property type="entry name" value="SH3 Domains"/>
    <property type="match status" value="1"/>
</dbReference>
<dbReference type="InterPro" id="IPR001452">
    <property type="entry name" value="SH3_domain"/>
</dbReference>
<dbReference type="InterPro" id="IPR011992">
    <property type="entry name" value="EF-hand-dom_pair"/>
</dbReference>
<dbReference type="CDD" id="cd09932">
    <property type="entry name" value="SH2_C-SH2_PLC_gamma_like"/>
    <property type="match status" value="1"/>
</dbReference>
<keyword evidence="9 14" id="KW-0727">SH2 domain</keyword>
<evidence type="ECO:0000259" key="18">
    <source>
        <dbReference type="PROSITE" id="PS50002"/>
    </source>
</evidence>
<dbReference type="Gene3D" id="3.30.505.10">
    <property type="entry name" value="SH2 domain"/>
    <property type="match status" value="2"/>
</dbReference>
<dbReference type="GO" id="GO:0032587">
    <property type="term" value="C:ruffle membrane"/>
    <property type="evidence" value="ECO:0007669"/>
    <property type="project" value="TreeGrafter"/>
</dbReference>
<keyword evidence="3 15" id="KW-0728">SH3 domain</keyword>
<evidence type="ECO:0000256" key="1">
    <source>
        <dbReference type="ARBA" id="ARBA00001913"/>
    </source>
</evidence>
<dbReference type="Gene3D" id="2.60.40.150">
    <property type="entry name" value="C2 domain"/>
    <property type="match status" value="1"/>
</dbReference>
<dbReference type="PROSITE" id="PS50001">
    <property type="entry name" value="SH2"/>
    <property type="match status" value="2"/>
</dbReference>
<dbReference type="SUPFAM" id="SSF55550">
    <property type="entry name" value="SH2 domain"/>
    <property type="match status" value="2"/>
</dbReference>
<dbReference type="GO" id="GO:0051209">
    <property type="term" value="P:release of sequestered calcium ion into cytosol"/>
    <property type="evidence" value="ECO:0007669"/>
    <property type="project" value="TreeGrafter"/>
</dbReference>
<keyword evidence="6 16" id="KW-0378">Hydrolase</keyword>
<dbReference type="Pfam" id="PF00017">
    <property type="entry name" value="SH2"/>
    <property type="match status" value="2"/>
</dbReference>
<dbReference type="InterPro" id="IPR036028">
    <property type="entry name" value="SH3-like_dom_sf"/>
</dbReference>
<evidence type="ECO:0000256" key="7">
    <source>
        <dbReference type="ARBA" id="ARBA00022837"/>
    </source>
</evidence>
<dbReference type="SMART" id="SM00149">
    <property type="entry name" value="PLCYc"/>
    <property type="match status" value="1"/>
</dbReference>
<evidence type="ECO:0000256" key="10">
    <source>
        <dbReference type="ARBA" id="ARBA00023098"/>
    </source>
</evidence>
<dbReference type="InterPro" id="IPR036860">
    <property type="entry name" value="SH2_dom_sf"/>
</dbReference>
<dbReference type="InterPro" id="IPR000980">
    <property type="entry name" value="SH2"/>
</dbReference>
<evidence type="ECO:0000256" key="13">
    <source>
        <dbReference type="ARBA" id="ARBA00023674"/>
    </source>
</evidence>
<dbReference type="InterPro" id="IPR000008">
    <property type="entry name" value="C2_dom"/>
</dbReference>
<dbReference type="SUPFAM" id="SSF49562">
    <property type="entry name" value="C2 domain (Calcium/lipid-binding domain, CaLB)"/>
    <property type="match status" value="1"/>
</dbReference>
<name>A0A8C7KH25_ONCKI</name>
<protein>
    <recommendedName>
        <fullName evidence="2 16">Phosphoinositide phospholipase C</fullName>
        <ecNumber evidence="2 16">3.1.4.11</ecNumber>
    </recommendedName>
</protein>
<dbReference type="SMART" id="SM00148">
    <property type="entry name" value="PLCXc"/>
    <property type="match status" value="1"/>
</dbReference>
<keyword evidence="10 16" id="KW-0443">Lipid metabolism</keyword>
<comment type="cofactor">
    <cofactor evidence="1">
        <name>Ca(2+)</name>
        <dbReference type="ChEBI" id="CHEBI:29108"/>
    </cofactor>
</comment>
<keyword evidence="5" id="KW-0677">Repeat</keyword>
<dbReference type="SMART" id="SM00252">
    <property type="entry name" value="SH2"/>
    <property type="match status" value="2"/>
</dbReference>
<evidence type="ECO:0000259" key="19">
    <source>
        <dbReference type="PROSITE" id="PS50004"/>
    </source>
</evidence>
<dbReference type="PRINTS" id="PR00401">
    <property type="entry name" value="SH2DOMAIN"/>
</dbReference>
<keyword evidence="8 16" id="KW-0442">Lipid degradation</keyword>
<dbReference type="Pfam" id="PF23583">
    <property type="entry name" value="EF_HAND_2_PLCG"/>
    <property type="match status" value="1"/>
</dbReference>
<feature type="domain" description="SH2" evidence="17">
    <location>
        <begin position="645"/>
        <end position="734"/>
    </location>
</feature>
<dbReference type="SMART" id="SM00326">
    <property type="entry name" value="SH3"/>
    <property type="match status" value="1"/>
</dbReference>
<dbReference type="Ensembl" id="ENSOKIT00005104321.1">
    <property type="protein sequence ID" value="ENSOKIP00005097412.1"/>
    <property type="gene ID" value="ENSOKIG00005042051.1"/>
</dbReference>
<evidence type="ECO:0000256" key="8">
    <source>
        <dbReference type="ARBA" id="ARBA00022963"/>
    </source>
</evidence>
<feature type="domain" description="SH3" evidence="18">
    <location>
        <begin position="767"/>
        <end position="827"/>
    </location>
</feature>
<dbReference type="PANTHER" id="PTHR10336">
    <property type="entry name" value="PHOSPHOINOSITIDE-SPECIFIC PHOSPHOLIPASE C FAMILY PROTEIN"/>
    <property type="match status" value="1"/>
</dbReference>
<dbReference type="GO" id="GO:0004435">
    <property type="term" value="F:phosphatidylinositol-4,5-bisphosphate phospholipase C activity"/>
    <property type="evidence" value="ECO:0007669"/>
    <property type="project" value="UniProtKB-EC"/>
</dbReference>
<dbReference type="PRINTS" id="PR00390">
    <property type="entry name" value="PHPHLIPASEC"/>
</dbReference>
<dbReference type="SUPFAM" id="SSF50044">
    <property type="entry name" value="SH3-domain"/>
    <property type="match status" value="1"/>
</dbReference>
<feature type="domain" description="PI-PLC Y-box" evidence="20">
    <location>
        <begin position="897"/>
        <end position="1007"/>
    </location>
</feature>
<dbReference type="GO" id="GO:0048015">
    <property type="term" value="P:phosphatidylinositol-mediated signaling"/>
    <property type="evidence" value="ECO:0007669"/>
    <property type="project" value="TreeGrafter"/>
</dbReference>
<dbReference type="Pfam" id="PF00388">
    <property type="entry name" value="PI-PLC-X"/>
    <property type="match status" value="1"/>
</dbReference>
<reference evidence="21" key="2">
    <citation type="submission" date="2025-09" db="UniProtKB">
        <authorList>
            <consortium name="Ensembl"/>
        </authorList>
    </citation>
    <scope>IDENTIFICATION</scope>
</reference>
<dbReference type="InterPro" id="IPR000909">
    <property type="entry name" value="PLipase_C_PInositol-sp_X_dom"/>
</dbReference>
<dbReference type="Pfam" id="PF00018">
    <property type="entry name" value="SH3_1"/>
    <property type="match status" value="1"/>
</dbReference>
<dbReference type="GeneTree" id="ENSGT00940000157517"/>
<accession>A0A8C7KH25</accession>
<evidence type="ECO:0000256" key="9">
    <source>
        <dbReference type="ARBA" id="ARBA00022999"/>
    </source>
</evidence>